<feature type="compositionally biased region" description="Polar residues" evidence="1">
    <location>
        <begin position="8"/>
        <end position="17"/>
    </location>
</feature>
<evidence type="ECO:0000313" key="2">
    <source>
        <dbReference type="EMBL" id="KIR49264.1"/>
    </source>
</evidence>
<dbReference type="AlphaFoldDB" id="A0A0D0VS14"/>
<accession>A0A0D0VS14</accession>
<gene>
    <name evidence="2" type="ORF">I312_01418</name>
</gene>
<evidence type="ECO:0000256" key="1">
    <source>
        <dbReference type="SAM" id="MobiDB-lite"/>
    </source>
</evidence>
<proteinExistence type="predicted"/>
<reference evidence="2" key="1">
    <citation type="submission" date="2015-01" db="EMBL/GenBank/DDBJ databases">
        <title>The Genome Sequence of Cryptococcus gattii CA1280.</title>
        <authorList>
            <consortium name="The Broad Institute Genomics Platform"/>
            <person name="Cuomo C."/>
            <person name="Litvintseva A."/>
            <person name="Chen Y."/>
            <person name="Heitman J."/>
            <person name="Sun S."/>
            <person name="Springer D."/>
            <person name="Dromer F."/>
            <person name="Young S."/>
            <person name="Zeng Q."/>
            <person name="Gargeya S."/>
            <person name="Abouelleil A."/>
            <person name="Alvarado L."/>
            <person name="Chapman S.B."/>
            <person name="Gainer-Dewar J."/>
            <person name="Goldberg J."/>
            <person name="Griggs A."/>
            <person name="Gujja S."/>
            <person name="Hansen M."/>
            <person name="Howarth C."/>
            <person name="Imamovic A."/>
            <person name="Larimer J."/>
            <person name="Murphy C."/>
            <person name="Naylor J."/>
            <person name="Pearson M."/>
            <person name="Priest M."/>
            <person name="Roberts A."/>
            <person name="Saif S."/>
            <person name="Shea T."/>
            <person name="Sykes S."/>
            <person name="Wortman J."/>
            <person name="Nusbaum C."/>
            <person name="Birren B."/>
        </authorList>
    </citation>
    <scope>NUCLEOTIDE SEQUENCE [LARGE SCALE GENOMIC DNA]</scope>
    <source>
        <strain evidence="2">CA1280</strain>
    </source>
</reference>
<feature type="compositionally biased region" description="Low complexity" evidence="1">
    <location>
        <begin position="30"/>
        <end position="48"/>
    </location>
</feature>
<organism evidence="2">
    <name type="scientific">Cryptococcus bacillisporus CA1280</name>
    <dbReference type="NCBI Taxonomy" id="1296109"/>
    <lineage>
        <taxon>Eukaryota</taxon>
        <taxon>Fungi</taxon>
        <taxon>Dikarya</taxon>
        <taxon>Basidiomycota</taxon>
        <taxon>Agaricomycotina</taxon>
        <taxon>Tremellomycetes</taxon>
        <taxon>Tremellales</taxon>
        <taxon>Cryptococcaceae</taxon>
        <taxon>Cryptococcus</taxon>
        <taxon>Cryptococcus gattii species complex</taxon>
    </lineage>
</organism>
<name>A0A0D0VS14_CRYGA</name>
<dbReference type="EMBL" id="KN847975">
    <property type="protein sequence ID" value="KIR49264.1"/>
    <property type="molecule type" value="Genomic_DNA"/>
</dbReference>
<protein>
    <submittedName>
        <fullName evidence="2">Unplaced genomic scaffold supercont1.3, whole genome shotgun sequence</fullName>
    </submittedName>
</protein>
<dbReference type="HOGENOM" id="CLU_1618938_0_0_1"/>
<feature type="compositionally biased region" description="Basic and acidic residues" evidence="1">
    <location>
        <begin position="98"/>
        <end position="107"/>
    </location>
</feature>
<feature type="region of interest" description="Disordered" evidence="1">
    <location>
        <begin position="1"/>
        <end position="118"/>
    </location>
</feature>
<sequence length="172" mass="17731">MREADGEQVTNEETTAGTVEARSPTLGPISAATSTSATTATLTRPSSTVPVAPNPTHASGRANVGTFLGLRQPEQEAAQGTQGLAPTPQVPHALVPHSPEEQARKGESGCSYGGQRRANIEESMQVLAQMQSFPAATTAGPTSGQDAQDSVRAVVAEVGWRDTGQGKEKGLL</sequence>